<keyword evidence="9" id="KW-0539">Nucleus</keyword>
<evidence type="ECO:0000256" key="6">
    <source>
        <dbReference type="ARBA" id="ARBA00023054"/>
    </source>
</evidence>
<feature type="region of interest" description="Disordered" evidence="14">
    <location>
        <begin position="108"/>
        <end position="150"/>
    </location>
</feature>
<dbReference type="InterPro" id="IPR022786">
    <property type="entry name" value="Geminin/Multicilin"/>
</dbReference>
<dbReference type="PANTHER" id="PTHR13372">
    <property type="entry name" value="GEMININ"/>
    <property type="match status" value="1"/>
</dbReference>
<evidence type="ECO:0000256" key="12">
    <source>
        <dbReference type="ARBA" id="ARBA00033197"/>
    </source>
</evidence>
<evidence type="ECO:0000313" key="16">
    <source>
        <dbReference type="Proteomes" id="UP000824219"/>
    </source>
</evidence>
<feature type="compositionally biased region" description="Low complexity" evidence="14">
    <location>
        <begin position="79"/>
        <end position="90"/>
    </location>
</feature>
<dbReference type="Gene3D" id="1.20.5.1180">
    <property type="entry name" value="Geminin coiled-coil domain"/>
    <property type="match status" value="1"/>
</dbReference>
<dbReference type="PANTHER" id="PTHR13372:SF3">
    <property type="entry name" value="MULTICILIN"/>
    <property type="match status" value="1"/>
</dbReference>
<evidence type="ECO:0000256" key="3">
    <source>
        <dbReference type="ARBA" id="ARBA00018222"/>
    </source>
</evidence>
<dbReference type="EMBL" id="JAHKSW010000016">
    <property type="protein sequence ID" value="KAG7322877.1"/>
    <property type="molecule type" value="Genomic_DNA"/>
</dbReference>
<keyword evidence="10" id="KW-0131">Cell cycle</keyword>
<gene>
    <name evidence="15" type="ORF">KOW79_014223</name>
</gene>
<feature type="region of interest" description="Disordered" evidence="14">
    <location>
        <begin position="65"/>
        <end position="94"/>
    </location>
</feature>
<feature type="compositionally biased region" description="Basic and acidic residues" evidence="14">
    <location>
        <begin position="108"/>
        <end position="123"/>
    </location>
</feature>
<evidence type="ECO:0000256" key="8">
    <source>
        <dbReference type="ARBA" id="ARBA00023163"/>
    </source>
</evidence>
<keyword evidence="5" id="KW-0805">Transcription regulation</keyword>
<evidence type="ECO:0000256" key="11">
    <source>
        <dbReference type="ARBA" id="ARBA00031136"/>
    </source>
</evidence>
<sequence>MDAGDAGQHYLGDAIEMNRQLHVSVQKKQEEITALKKRNAQLMELVKQAEFYAAVLDAFTPHPDNTSECVSHPASAFTPHSHSSSPEPSEQPFGAALQPSWLESLLDHTPPEEEDERSHRILSEHTNSGVKRNLWPGDVGSPAGKKSRPDQEFLDQSELQSSETVQVFGSFHNFRVSKAAPCATSDLSRKGKCAFFKTSIREHGTVRTRVFPQGKTFTSHTPDGASRFLWIPEPI</sequence>
<evidence type="ECO:0000256" key="5">
    <source>
        <dbReference type="ARBA" id="ARBA00023015"/>
    </source>
</evidence>
<dbReference type="Proteomes" id="UP000824219">
    <property type="component" value="Linkage Group LG16"/>
</dbReference>
<reference evidence="15 16" key="1">
    <citation type="submission" date="2021-06" db="EMBL/GenBank/DDBJ databases">
        <title>Chromosome-level genome assembly of the red-tail catfish (Hemibagrus wyckioides).</title>
        <authorList>
            <person name="Shao F."/>
        </authorList>
    </citation>
    <scope>NUCLEOTIDE SEQUENCE [LARGE SCALE GENOMIC DNA]</scope>
    <source>
        <strain evidence="15">EC202008001</strain>
        <tissue evidence="15">Blood</tissue>
    </source>
</reference>
<evidence type="ECO:0000256" key="10">
    <source>
        <dbReference type="ARBA" id="ARBA00023306"/>
    </source>
</evidence>
<protein>
    <recommendedName>
        <fullName evidence="3">Multicilin</fullName>
    </recommendedName>
    <alternativeName>
        <fullName evidence="11">Multiciliate differentiation and DNA synthesis-associated cell cycle protein</fullName>
    </alternativeName>
    <alternativeName>
        <fullName evidence="12">Protein Idas</fullName>
    </alternativeName>
</protein>
<evidence type="ECO:0000256" key="14">
    <source>
        <dbReference type="SAM" id="MobiDB-lite"/>
    </source>
</evidence>
<keyword evidence="7" id="KW-0010">Activator</keyword>
<evidence type="ECO:0000256" key="4">
    <source>
        <dbReference type="ARBA" id="ARBA00022794"/>
    </source>
</evidence>
<organism evidence="15 16">
    <name type="scientific">Hemibagrus wyckioides</name>
    <dbReference type="NCBI Taxonomy" id="337641"/>
    <lineage>
        <taxon>Eukaryota</taxon>
        <taxon>Metazoa</taxon>
        <taxon>Chordata</taxon>
        <taxon>Craniata</taxon>
        <taxon>Vertebrata</taxon>
        <taxon>Euteleostomi</taxon>
        <taxon>Actinopterygii</taxon>
        <taxon>Neopterygii</taxon>
        <taxon>Teleostei</taxon>
        <taxon>Ostariophysi</taxon>
        <taxon>Siluriformes</taxon>
        <taxon>Bagridae</taxon>
        <taxon>Hemibagrus</taxon>
    </lineage>
</organism>
<dbReference type="GO" id="GO:0005634">
    <property type="term" value="C:nucleus"/>
    <property type="evidence" value="ECO:0007669"/>
    <property type="project" value="UniProtKB-SubCell"/>
</dbReference>
<keyword evidence="8" id="KW-0804">Transcription</keyword>
<evidence type="ECO:0000256" key="9">
    <source>
        <dbReference type="ARBA" id="ARBA00023242"/>
    </source>
</evidence>
<dbReference type="GO" id="GO:0030030">
    <property type="term" value="P:cell projection organization"/>
    <property type="evidence" value="ECO:0007669"/>
    <property type="project" value="UniProtKB-KW"/>
</dbReference>
<dbReference type="OrthoDB" id="9445365at2759"/>
<dbReference type="GO" id="GO:0008156">
    <property type="term" value="P:negative regulation of DNA replication"/>
    <property type="evidence" value="ECO:0007669"/>
    <property type="project" value="TreeGrafter"/>
</dbReference>
<comment type="subcellular location">
    <subcellularLocation>
        <location evidence="1">Nucleus</location>
    </subcellularLocation>
</comment>
<feature type="coiled-coil region" evidence="13">
    <location>
        <begin position="18"/>
        <end position="45"/>
    </location>
</feature>
<dbReference type="Pfam" id="PF07412">
    <property type="entry name" value="Geminin"/>
    <property type="match status" value="1"/>
</dbReference>
<proteinExistence type="inferred from homology"/>
<evidence type="ECO:0000256" key="13">
    <source>
        <dbReference type="SAM" id="Coils"/>
    </source>
</evidence>
<evidence type="ECO:0000256" key="1">
    <source>
        <dbReference type="ARBA" id="ARBA00004123"/>
    </source>
</evidence>
<dbReference type="GO" id="GO:0045786">
    <property type="term" value="P:negative regulation of cell cycle"/>
    <property type="evidence" value="ECO:0007669"/>
    <property type="project" value="TreeGrafter"/>
</dbReference>
<name>A0A9D3NL68_9TELE</name>
<evidence type="ECO:0000313" key="15">
    <source>
        <dbReference type="EMBL" id="KAG7322877.1"/>
    </source>
</evidence>
<keyword evidence="4" id="KW-0970">Cilium biogenesis/degradation</keyword>
<keyword evidence="16" id="KW-1185">Reference proteome</keyword>
<keyword evidence="6 13" id="KW-0175">Coiled coil</keyword>
<accession>A0A9D3NL68</accession>
<comment type="similarity">
    <text evidence="2">Belongs to the geminin family.</text>
</comment>
<dbReference type="AlphaFoldDB" id="A0A9D3NL68"/>
<dbReference type="SUPFAM" id="SSF111469">
    <property type="entry name" value="Geminin coiled-coil domain"/>
    <property type="match status" value="1"/>
</dbReference>
<evidence type="ECO:0000256" key="2">
    <source>
        <dbReference type="ARBA" id="ARBA00007979"/>
    </source>
</evidence>
<evidence type="ECO:0000256" key="7">
    <source>
        <dbReference type="ARBA" id="ARBA00023159"/>
    </source>
</evidence>
<comment type="caution">
    <text evidence="15">The sequence shown here is derived from an EMBL/GenBank/DDBJ whole genome shotgun (WGS) entry which is preliminary data.</text>
</comment>